<organism evidence="2 3">
    <name type="scientific">Heliorestis convoluta</name>
    <dbReference type="NCBI Taxonomy" id="356322"/>
    <lineage>
        <taxon>Bacteria</taxon>
        <taxon>Bacillati</taxon>
        <taxon>Bacillota</taxon>
        <taxon>Clostridia</taxon>
        <taxon>Eubacteriales</taxon>
        <taxon>Heliobacteriaceae</taxon>
        <taxon>Heliorestis</taxon>
    </lineage>
</organism>
<evidence type="ECO:0000256" key="1">
    <source>
        <dbReference type="SAM" id="Coils"/>
    </source>
</evidence>
<sequence length="133" mass="14486">MPFPLIPVILGGIAAVAAAKGIKDGIDAKKNMNEAQNINERAQNIAQEAEAFIELAKEKTRGAIEELGQEKIRLLTTSIDDFVTTYSQIKNINPKNSAGIDELRNFDPSSESFKQLQEATYQAKEIAINGLAP</sequence>
<reference evidence="3" key="1">
    <citation type="submission" date="2019-11" db="EMBL/GenBank/DDBJ databases">
        <title>Genome sequence of Heliorestis convoluta strain HH, an alkaliphilic and minimalistic phototrophic bacterium from a soda lake in Egypt.</title>
        <authorList>
            <person name="Dewey E.D."/>
            <person name="Stokes L.M."/>
            <person name="Burchell B.M."/>
            <person name="Shaffer K.N."/>
            <person name="Huntington A.M."/>
            <person name="Baker J.M."/>
            <person name="Nadendla S."/>
            <person name="Giglio M.G."/>
            <person name="Touchman J.W."/>
            <person name="Blankenship R.E."/>
            <person name="Madigan M.T."/>
            <person name="Sattley W.M."/>
        </authorList>
    </citation>
    <scope>NUCLEOTIDE SEQUENCE [LARGE SCALE GENOMIC DNA]</scope>
    <source>
        <strain evidence="3">HH</strain>
    </source>
</reference>
<name>A0A5Q2MYZ8_9FIRM</name>
<accession>A0A5Q2MYZ8</accession>
<evidence type="ECO:0000313" key="3">
    <source>
        <dbReference type="Proteomes" id="UP000366051"/>
    </source>
</evidence>
<dbReference type="KEGG" id="hcv:FTV88_0460"/>
<protein>
    <submittedName>
        <fullName evidence="2">Uncharacterized protein</fullName>
    </submittedName>
</protein>
<feature type="coiled-coil region" evidence="1">
    <location>
        <begin position="28"/>
        <end position="59"/>
    </location>
</feature>
<dbReference type="RefSeq" id="WP_153724170.1">
    <property type="nucleotide sequence ID" value="NZ_CP045875.1"/>
</dbReference>
<dbReference type="Proteomes" id="UP000366051">
    <property type="component" value="Chromosome"/>
</dbReference>
<keyword evidence="3" id="KW-1185">Reference proteome</keyword>
<proteinExistence type="predicted"/>
<keyword evidence="1" id="KW-0175">Coiled coil</keyword>
<evidence type="ECO:0000313" key="2">
    <source>
        <dbReference type="EMBL" id="QGG46639.1"/>
    </source>
</evidence>
<gene>
    <name evidence="2" type="ORF">FTV88_0460</name>
</gene>
<dbReference type="EMBL" id="CP045875">
    <property type="protein sequence ID" value="QGG46639.1"/>
    <property type="molecule type" value="Genomic_DNA"/>
</dbReference>
<dbReference type="AlphaFoldDB" id="A0A5Q2MYZ8"/>